<reference evidence="1" key="1">
    <citation type="submission" date="2023-05" db="EMBL/GenBank/DDBJ databases">
        <authorList>
            <person name="Zhang X."/>
        </authorList>
    </citation>
    <scope>NUCLEOTIDE SEQUENCE</scope>
    <source>
        <strain evidence="1">BD1B2-1</strain>
    </source>
</reference>
<name>A0AAE3UJ97_9BACT</name>
<evidence type="ECO:0000313" key="1">
    <source>
        <dbReference type="EMBL" id="MDJ1504828.1"/>
    </source>
</evidence>
<gene>
    <name evidence="1" type="ORF">QNI22_29465</name>
</gene>
<dbReference type="AlphaFoldDB" id="A0AAE3UJ97"/>
<evidence type="ECO:0000313" key="2">
    <source>
        <dbReference type="Proteomes" id="UP001232063"/>
    </source>
</evidence>
<accession>A0AAE3UJ97</accession>
<dbReference type="RefSeq" id="WP_314516491.1">
    <property type="nucleotide sequence ID" value="NZ_JASJOU010000013.1"/>
</dbReference>
<dbReference type="EMBL" id="JASJOU010000013">
    <property type="protein sequence ID" value="MDJ1504828.1"/>
    <property type="molecule type" value="Genomic_DNA"/>
</dbReference>
<proteinExistence type="predicted"/>
<protein>
    <submittedName>
        <fullName evidence="1">Uncharacterized protein</fullName>
    </submittedName>
</protein>
<dbReference type="Proteomes" id="UP001232063">
    <property type="component" value="Unassembled WGS sequence"/>
</dbReference>
<keyword evidence="2" id="KW-1185">Reference proteome</keyword>
<comment type="caution">
    <text evidence="1">The sequence shown here is derived from an EMBL/GenBank/DDBJ whole genome shotgun (WGS) entry which is preliminary data.</text>
</comment>
<sequence length="495" mass="54628">MIRKQVLQATLLFFSVFSLYAQDSLLINLHRKKLDLGSSTFLNKTFYIARVVDARSDKETVGTVQRGVLNRNAPASFVGSLESQLQDFFNRGLSAKQGYTPVIVKVNQLVIAEKRTATMETATAFAELDFIVSRNDSLFLLFQISSSVKRDGMDVTGFHDDNIADALSKCMIKFAKSPWKESLYIGSVLTSEQLLTNTPLKPELPDLPVFMGAAPKRGIYLSLRDFLENSPDNSAQFMLDIKPRKGKSWEGIDRVIPYLIQSDGSQNKLKNVWGFSDGSQAYIYYNEDYFPLVQKGNTFVFDGFVPLPNNVYIVTPPASGVAEAVITGVVAGAVVASTAAILAGSLSKSSRQTYQLDIKTGDIKAWDVASHQAKTSTQSSANTVTKLLLYYKKGKGSTTSVTIQLNSATDTVSVKLSADQYQEVIWGDLSSEVTVCVNGRANPCYTFSPDATKTNYLEYLPSATQDDDIIIRPVKESEAEFSLKKIKVTQERNQK</sequence>
<organism evidence="1 2">
    <name type="scientific">Xanthocytophaga agilis</name>
    <dbReference type="NCBI Taxonomy" id="3048010"/>
    <lineage>
        <taxon>Bacteria</taxon>
        <taxon>Pseudomonadati</taxon>
        <taxon>Bacteroidota</taxon>
        <taxon>Cytophagia</taxon>
        <taxon>Cytophagales</taxon>
        <taxon>Rhodocytophagaceae</taxon>
        <taxon>Xanthocytophaga</taxon>
    </lineage>
</organism>